<evidence type="ECO:0000256" key="11">
    <source>
        <dbReference type="ARBA" id="ARBA00023315"/>
    </source>
</evidence>
<proteinExistence type="inferred from homology"/>
<dbReference type="InterPro" id="IPR024194">
    <property type="entry name" value="Ac/AlaTfrase_AlgI/DltB"/>
</dbReference>
<comment type="similarity">
    <text evidence="3 13">Belongs to the membrane-bound acyltransferase family.</text>
</comment>
<dbReference type="GO" id="GO:0016746">
    <property type="term" value="F:acyltransferase activity"/>
    <property type="evidence" value="ECO:0007669"/>
    <property type="project" value="UniProtKB-KW"/>
</dbReference>
<organism evidence="15 16">
    <name type="scientific">Magnetospirillum moscoviense</name>
    <dbReference type="NCBI Taxonomy" id="1437059"/>
    <lineage>
        <taxon>Bacteria</taxon>
        <taxon>Pseudomonadati</taxon>
        <taxon>Pseudomonadota</taxon>
        <taxon>Alphaproteobacteria</taxon>
        <taxon>Rhodospirillales</taxon>
        <taxon>Rhodospirillaceae</taxon>
        <taxon>Magnetospirillum</taxon>
    </lineage>
</organism>
<feature type="transmembrane region" description="Helical" evidence="14">
    <location>
        <begin position="488"/>
        <end position="512"/>
    </location>
</feature>
<keyword evidence="16" id="KW-1185">Reference proteome</keyword>
<dbReference type="RefSeq" id="WP_068497995.1">
    <property type="nucleotide sequence ID" value="NZ_LWQU01000104.1"/>
</dbReference>
<accession>A0A178MW99</accession>
<dbReference type="STRING" id="1437059.A6A05_00070"/>
<comment type="subcellular location">
    <subcellularLocation>
        <location evidence="1">Cell membrane</location>
        <topology evidence="1">Multi-pass membrane protein</topology>
    </subcellularLocation>
</comment>
<evidence type="ECO:0000256" key="5">
    <source>
        <dbReference type="ARBA" id="ARBA00022475"/>
    </source>
</evidence>
<evidence type="ECO:0000256" key="7">
    <source>
        <dbReference type="ARBA" id="ARBA00022692"/>
    </source>
</evidence>
<comment type="caution">
    <text evidence="15">The sequence shown here is derived from an EMBL/GenBank/DDBJ whole genome shotgun (WGS) entry which is preliminary data.</text>
</comment>
<evidence type="ECO:0000313" key="16">
    <source>
        <dbReference type="Proteomes" id="UP000078543"/>
    </source>
</evidence>
<comment type="pathway">
    <text evidence="2">Glycan biosynthesis; alginate biosynthesis.</text>
</comment>
<keyword evidence="6 13" id="KW-0808">Transferase</keyword>
<evidence type="ECO:0000256" key="1">
    <source>
        <dbReference type="ARBA" id="ARBA00004651"/>
    </source>
</evidence>
<evidence type="ECO:0000256" key="9">
    <source>
        <dbReference type="ARBA" id="ARBA00022989"/>
    </source>
</evidence>
<keyword evidence="10 13" id="KW-0472">Membrane</keyword>
<evidence type="ECO:0000256" key="13">
    <source>
        <dbReference type="PIRNR" id="PIRNR016636"/>
    </source>
</evidence>
<evidence type="ECO:0000313" key="15">
    <source>
        <dbReference type="EMBL" id="OAN54991.1"/>
    </source>
</evidence>
<keyword evidence="8" id="KW-0016">Alginate biosynthesis</keyword>
<keyword evidence="5 13" id="KW-1003">Cell membrane</keyword>
<evidence type="ECO:0000256" key="10">
    <source>
        <dbReference type="ARBA" id="ARBA00023136"/>
    </source>
</evidence>
<evidence type="ECO:0000256" key="3">
    <source>
        <dbReference type="ARBA" id="ARBA00010323"/>
    </source>
</evidence>
<feature type="transmembrane region" description="Helical" evidence="14">
    <location>
        <begin position="319"/>
        <end position="348"/>
    </location>
</feature>
<evidence type="ECO:0000256" key="6">
    <source>
        <dbReference type="ARBA" id="ARBA00022679"/>
    </source>
</evidence>
<sequence>MLFNSFEFLFLFLPVTLAVFFALGRTGRTVAAETWLLVVSVLFYAWWDWRNLPILTLSIAVNFLIGRRLALFAAIDSPALRRTWLIAGIGANLTALGYFKYAAFLADGLVPLVDMRAAAAGIELPLGISFFTFTQTAFLIDAYRRQVCEANPLHYGLFVTYFPHLIAGPILHHKDMMPQFAEPETYRIRPHDLAVGLTVFAIGLFKKVGLADHVAPTASAVFEAARDGTALTLGDAWLGALCYTLQIYFDFSGYSDMALGLARVIGVRFPLNFNSPYQALSIVDFWRRWHMTLSRFLRDYLYFPLGGNRRGSARRHVNLMLTMLLGGLWHGANWTFVIWGGLHGLYLMVNHAWHGLQDRMGRRLLTGAGGRLVAGTLTFVAVMVAWVFFRADSVVSAGRVLTAMAGLDQLRLPRRVADLPGAGWLEAHGVQFGAVFSEQVVTTPLETSALAALLLLICWLMPNTQRIVPEIALDPRDESWRWRPVPSWAAVVGLMLAAGILGMSQVSEFIYFNF</sequence>
<feature type="transmembrane region" description="Helical" evidence="14">
    <location>
        <begin position="368"/>
        <end position="389"/>
    </location>
</feature>
<dbReference type="PIRSF" id="PIRSF500217">
    <property type="entry name" value="AlgI"/>
    <property type="match status" value="1"/>
</dbReference>
<dbReference type="PANTHER" id="PTHR13285:SF23">
    <property type="entry name" value="TEICHOIC ACID D-ALANYLTRANSFERASE"/>
    <property type="match status" value="1"/>
</dbReference>
<dbReference type="OrthoDB" id="139172at2"/>
<evidence type="ECO:0000256" key="14">
    <source>
        <dbReference type="SAM" id="Phobius"/>
    </source>
</evidence>
<dbReference type="Pfam" id="PF03062">
    <property type="entry name" value="MBOAT"/>
    <property type="match status" value="1"/>
</dbReference>
<dbReference type="EMBL" id="LWQU01000104">
    <property type="protein sequence ID" value="OAN54991.1"/>
    <property type="molecule type" value="Genomic_DNA"/>
</dbReference>
<dbReference type="Proteomes" id="UP000078543">
    <property type="component" value="Unassembled WGS sequence"/>
</dbReference>
<evidence type="ECO:0000256" key="4">
    <source>
        <dbReference type="ARBA" id="ARBA00016084"/>
    </source>
</evidence>
<dbReference type="AlphaFoldDB" id="A0A178MW99"/>
<evidence type="ECO:0000256" key="12">
    <source>
        <dbReference type="ARBA" id="ARBA00031030"/>
    </source>
</evidence>
<gene>
    <name evidence="15" type="ORF">A6A05_00070</name>
</gene>
<dbReference type="PANTHER" id="PTHR13285">
    <property type="entry name" value="ACYLTRANSFERASE"/>
    <property type="match status" value="1"/>
</dbReference>
<feature type="transmembrane region" description="Helical" evidence="14">
    <location>
        <begin position="53"/>
        <end position="71"/>
    </location>
</feature>
<evidence type="ECO:0000256" key="2">
    <source>
        <dbReference type="ARBA" id="ARBA00005182"/>
    </source>
</evidence>
<keyword evidence="11 13" id="KW-0012">Acyltransferase</keyword>
<dbReference type="GO" id="GO:0005886">
    <property type="term" value="C:plasma membrane"/>
    <property type="evidence" value="ECO:0007669"/>
    <property type="project" value="UniProtKB-SubCell"/>
</dbReference>
<name>A0A178MW99_9PROT</name>
<reference evidence="15 16" key="1">
    <citation type="submission" date="2016-04" db="EMBL/GenBank/DDBJ databases">
        <title>Draft genome sequence of freshwater magnetotactic bacteria Magnetospirillum marisnigri SP-1 and Magnetospirillum moscoviense BB-1.</title>
        <authorList>
            <person name="Koziaeva V."/>
            <person name="Dziuba M.V."/>
            <person name="Ivanov T.M."/>
            <person name="Kuznetsov B."/>
            <person name="Grouzdev D.S."/>
        </authorList>
    </citation>
    <scope>NUCLEOTIDE SEQUENCE [LARGE SCALE GENOMIC DNA]</scope>
    <source>
        <strain evidence="15 16">BB-1</strain>
    </source>
</reference>
<feature type="transmembrane region" description="Helical" evidence="14">
    <location>
        <begin position="83"/>
        <end position="104"/>
    </location>
</feature>
<feature type="transmembrane region" description="Helical" evidence="14">
    <location>
        <begin position="30"/>
        <end position="47"/>
    </location>
</feature>
<dbReference type="InterPro" id="IPR051085">
    <property type="entry name" value="MB_O-acyltransferase"/>
</dbReference>
<keyword evidence="9 14" id="KW-1133">Transmembrane helix</keyword>
<evidence type="ECO:0000256" key="8">
    <source>
        <dbReference type="ARBA" id="ARBA00022841"/>
    </source>
</evidence>
<dbReference type="PIRSF" id="PIRSF016636">
    <property type="entry name" value="AlgI_DltB"/>
    <property type="match status" value="1"/>
</dbReference>
<keyword evidence="7 14" id="KW-0812">Transmembrane</keyword>
<dbReference type="GO" id="GO:0042121">
    <property type="term" value="P:alginic acid biosynthetic process"/>
    <property type="evidence" value="ECO:0007669"/>
    <property type="project" value="UniProtKB-KW"/>
</dbReference>
<protein>
    <recommendedName>
        <fullName evidence="4">Probable alginate O-acetylase AlgI</fullName>
    </recommendedName>
    <alternativeName>
        <fullName evidence="12">Alginate biosynthesis protein AlgI</fullName>
    </alternativeName>
</protein>
<dbReference type="InterPro" id="IPR028362">
    <property type="entry name" value="AlgI"/>
</dbReference>
<feature type="transmembrane region" description="Helical" evidence="14">
    <location>
        <begin position="6"/>
        <end position="23"/>
    </location>
</feature>
<feature type="transmembrane region" description="Helical" evidence="14">
    <location>
        <begin position="124"/>
        <end position="143"/>
    </location>
</feature>
<dbReference type="InterPro" id="IPR004299">
    <property type="entry name" value="MBOAT_fam"/>
</dbReference>